<dbReference type="Pfam" id="PF04865">
    <property type="entry name" value="Baseplate_J"/>
    <property type="match status" value="1"/>
</dbReference>
<dbReference type="AlphaFoldDB" id="A0A967B5L3"/>
<accession>A0A967B5L3</accession>
<comment type="similarity">
    <text evidence="1">Belongs to the Mu gp47/PBSX XkdT family.</text>
</comment>
<protein>
    <recommendedName>
        <fullName evidence="7">Baseplate protein J-like domain-containing protein</fullName>
    </recommendedName>
</protein>
<dbReference type="InterPro" id="IPR052399">
    <property type="entry name" value="Phage_Baseplate_Assmbl_Protein"/>
</dbReference>
<evidence type="ECO:0008006" key="7">
    <source>
        <dbReference type="Google" id="ProtNLM"/>
    </source>
</evidence>
<evidence type="ECO:0000313" key="5">
    <source>
        <dbReference type="EMBL" id="NHO53308.1"/>
    </source>
</evidence>
<evidence type="ECO:0000313" key="6">
    <source>
        <dbReference type="Proteomes" id="UP000597459"/>
    </source>
</evidence>
<evidence type="ECO:0000259" key="4">
    <source>
        <dbReference type="Pfam" id="PF26079"/>
    </source>
</evidence>
<evidence type="ECO:0000256" key="1">
    <source>
        <dbReference type="ARBA" id="ARBA00038087"/>
    </source>
</evidence>
<dbReference type="PANTHER" id="PTHR37829:SF3">
    <property type="entry name" value="PROTEIN JAYE-RELATED"/>
    <property type="match status" value="1"/>
</dbReference>
<keyword evidence="6" id="KW-1185">Reference proteome</keyword>
<dbReference type="InterPro" id="IPR058531">
    <property type="entry name" value="Baseplate_J_M"/>
</dbReference>
<feature type="domain" description="Baseplate protein J-like barrel" evidence="2">
    <location>
        <begin position="102"/>
        <end position="180"/>
    </location>
</feature>
<dbReference type="RefSeq" id="WP_166313444.1">
    <property type="nucleotide sequence ID" value="NZ_WOTH01000006.1"/>
</dbReference>
<dbReference type="EMBL" id="WOTH01000006">
    <property type="protein sequence ID" value="NHO53308.1"/>
    <property type="molecule type" value="Genomic_DNA"/>
</dbReference>
<dbReference type="InterPro" id="IPR006949">
    <property type="entry name" value="Barrel_Baseplate_J-like"/>
</dbReference>
<proteinExistence type="inferred from homology"/>
<feature type="domain" description="Baseplate J-like C-terminal" evidence="4">
    <location>
        <begin position="285"/>
        <end position="361"/>
    </location>
</feature>
<sequence>MTLSIPAPATIAQRFAAWLLSNPVQAEDGSQVVLDANVPGSVEQVLASAIALEMAGVYRYARDWCLELMVTTATENGLLPDHAVEWSTPRIPAQAAIGNVDVTISSSASASAVIPIGQTFTLDGTVNWVATAETTIAAGAVGAVPVQASVTGTTGNLAAGTTLTAVTPIVGASSCVVDGSGLAGGAAQENAENWRARIIDAIRNPPGGGTRQDYERWAEAAGAAYVNVIPQWLGVGTVGVAVAMAGRVAPTDAQLLNIQLYLEDVSRRVVRANVTVMPAEIVTRNVVLSITPDTEANRTEVQAAIAAYYAGTGLGDTLYASQLSDAVSSVTTVTSHIITSPADNETLAANQLAVLGAVLWSASS</sequence>
<dbReference type="Proteomes" id="UP000597459">
    <property type="component" value="Unassembled WGS sequence"/>
</dbReference>
<dbReference type="PANTHER" id="PTHR37829">
    <property type="entry name" value="PHAGE-LIKE ELEMENT PBSX PROTEIN XKDT"/>
    <property type="match status" value="1"/>
</dbReference>
<dbReference type="Pfam" id="PF26079">
    <property type="entry name" value="Baseplate_J_C"/>
    <property type="match status" value="1"/>
</dbReference>
<reference evidence="5" key="1">
    <citation type="submission" date="2019-11" db="EMBL/GenBank/DDBJ databases">
        <title>Description of new Acetobacter species.</title>
        <authorList>
            <person name="Cleenwerck I."/>
            <person name="Sombolestani A.S."/>
        </authorList>
    </citation>
    <scope>NUCLEOTIDE SEQUENCE</scope>
    <source>
        <strain evidence="5">LMG 1626</strain>
    </source>
</reference>
<evidence type="ECO:0000259" key="2">
    <source>
        <dbReference type="Pfam" id="PF04865"/>
    </source>
</evidence>
<organism evidence="5 6">
    <name type="scientific">Acetobacter estunensis</name>
    <dbReference type="NCBI Taxonomy" id="104097"/>
    <lineage>
        <taxon>Bacteria</taxon>
        <taxon>Pseudomonadati</taxon>
        <taxon>Pseudomonadota</taxon>
        <taxon>Alphaproteobacteria</taxon>
        <taxon>Acetobacterales</taxon>
        <taxon>Acetobacteraceae</taxon>
        <taxon>Acetobacter</taxon>
    </lineage>
</organism>
<comment type="caution">
    <text evidence="5">The sequence shown here is derived from an EMBL/GenBank/DDBJ whole genome shotgun (WGS) entry which is preliminary data.</text>
</comment>
<name>A0A967B5L3_9PROT</name>
<dbReference type="InterPro" id="IPR058530">
    <property type="entry name" value="Baseplate_J-like_C"/>
</dbReference>
<feature type="domain" description="Baseplate J-like central" evidence="3">
    <location>
        <begin position="207"/>
        <end position="277"/>
    </location>
</feature>
<dbReference type="Pfam" id="PF26078">
    <property type="entry name" value="Baseplate_J_M"/>
    <property type="match status" value="1"/>
</dbReference>
<gene>
    <name evidence="5" type="ORF">GOB87_04940</name>
</gene>
<evidence type="ECO:0000259" key="3">
    <source>
        <dbReference type="Pfam" id="PF26078"/>
    </source>
</evidence>